<gene>
    <name evidence="1" type="ORF">HXK24_01500</name>
</gene>
<comment type="caution">
    <text evidence="1">The sequence shown here is derived from an EMBL/GenBank/DDBJ whole genome shotgun (WGS) entry which is preliminary data.</text>
</comment>
<name>A0A9D6AE37_9ACTN</name>
<accession>A0A9D6AE37</accession>
<sequence length="107" mass="11988">MKGLVEVQKDIVVRQFVQGSAAEIGFGHKEFYSEIHIAPEQLAALRKWISDHGRVGLKDLSPQEYLEVIMAETCMAEVMDELDEAGISYQYLYANSSGEVALRPGRQ</sequence>
<evidence type="ECO:0000313" key="2">
    <source>
        <dbReference type="Proteomes" id="UP000787322"/>
    </source>
</evidence>
<dbReference type="Proteomes" id="UP000787322">
    <property type="component" value="Unassembled WGS sequence"/>
</dbReference>
<organism evidence="1 2">
    <name type="scientific">Lancefieldella parvula</name>
    <dbReference type="NCBI Taxonomy" id="1382"/>
    <lineage>
        <taxon>Bacteria</taxon>
        <taxon>Bacillati</taxon>
        <taxon>Actinomycetota</taxon>
        <taxon>Coriobacteriia</taxon>
        <taxon>Coriobacteriales</taxon>
        <taxon>Atopobiaceae</taxon>
        <taxon>Lancefieldella</taxon>
    </lineage>
</organism>
<reference evidence="1" key="1">
    <citation type="submission" date="2020-04" db="EMBL/GenBank/DDBJ databases">
        <title>Deep metagenomics examines the oral microbiome during advanced dental caries in children, revealing novel taxa and co-occurrences with host molecules.</title>
        <authorList>
            <person name="Baker J.L."/>
            <person name="Morton J.T."/>
            <person name="Dinis M."/>
            <person name="Alvarez R."/>
            <person name="Tran N.C."/>
            <person name="Knight R."/>
            <person name="Edlund A."/>
        </authorList>
    </citation>
    <scope>NUCLEOTIDE SEQUENCE</scope>
    <source>
        <strain evidence="1">JCVI_3_bin.11</strain>
    </source>
</reference>
<protein>
    <submittedName>
        <fullName evidence="1">Uncharacterized protein</fullName>
    </submittedName>
</protein>
<dbReference type="AlphaFoldDB" id="A0A9D6AE37"/>
<evidence type="ECO:0000313" key="1">
    <source>
        <dbReference type="EMBL" id="MBF4802490.1"/>
    </source>
</evidence>
<dbReference type="EMBL" id="JABZGU010000016">
    <property type="protein sequence ID" value="MBF4802490.1"/>
    <property type="molecule type" value="Genomic_DNA"/>
</dbReference>
<proteinExistence type="predicted"/>